<reference evidence="2" key="1">
    <citation type="submission" date="2016-05" db="EMBL/GenBank/DDBJ databases">
        <title>Microbial consortia oxidize butane by reversing methanogenesis.</title>
        <authorList>
            <person name="Laso-Perez R."/>
            <person name="Richter M."/>
            <person name="Wegener G."/>
            <person name="Musat F."/>
        </authorList>
    </citation>
    <scope>NUCLEOTIDE SEQUENCE [LARGE SCALE GENOMIC DNA]</scope>
    <source>
        <strain evidence="2">BOX2</strain>
    </source>
</reference>
<protein>
    <submittedName>
        <fullName evidence="2">Small multi-drug export</fullName>
    </submittedName>
</protein>
<dbReference type="AlphaFoldDB" id="A0A1F2PBJ6"/>
<dbReference type="EMBL" id="LYOS01000001">
    <property type="protein sequence ID" value="OFV68608.1"/>
    <property type="molecule type" value="Genomic_DNA"/>
</dbReference>
<keyword evidence="1" id="KW-0812">Transmembrane</keyword>
<dbReference type="STRING" id="1838285.SCAL_000284"/>
<evidence type="ECO:0000256" key="1">
    <source>
        <dbReference type="SAM" id="Phobius"/>
    </source>
</evidence>
<feature type="transmembrane region" description="Helical" evidence="1">
    <location>
        <begin position="49"/>
        <end position="71"/>
    </location>
</feature>
<feature type="transmembrane region" description="Helical" evidence="1">
    <location>
        <begin position="131"/>
        <end position="153"/>
    </location>
</feature>
<comment type="caution">
    <text evidence="2">The sequence shown here is derived from an EMBL/GenBank/DDBJ whole genome shotgun (WGS) entry which is preliminary data.</text>
</comment>
<proteinExistence type="predicted"/>
<dbReference type="Proteomes" id="UP000186940">
    <property type="component" value="Unassembled WGS sequence"/>
</dbReference>
<keyword evidence="1" id="KW-0472">Membrane</keyword>
<organism evidence="2 3">
    <name type="scientific">Candidatus Syntropharchaeum caldarium</name>
    <dbReference type="NCBI Taxonomy" id="1838285"/>
    <lineage>
        <taxon>Archaea</taxon>
        <taxon>Methanobacteriati</taxon>
        <taxon>Methanobacteriota</taxon>
        <taxon>Stenosarchaea group</taxon>
        <taxon>Methanomicrobia</taxon>
        <taxon>Methanosarcinales</taxon>
        <taxon>ANME-2 cluster</taxon>
        <taxon>Candidatus Syntropharchaeum</taxon>
    </lineage>
</organism>
<evidence type="ECO:0000313" key="3">
    <source>
        <dbReference type="Proteomes" id="UP000186940"/>
    </source>
</evidence>
<evidence type="ECO:0000313" key="2">
    <source>
        <dbReference type="EMBL" id="OFV68608.1"/>
    </source>
</evidence>
<sequence>MVNYVKQLVPAENGALAKLIIPFLIALSGVILFCTLADQATCTRYATVFGIYSFIPVGGPIAAVQVGLTLGISAVDLILFIVFTEAIQALFVVWNFDYTKEVPGIGTMVKRTVEKGEKMIERYKWVMKLEFLGLILLVTTPLQGTGAVAGSVIGRLMGMTPLRTWLAVTLGITFRTALTTLIVLGIISLL</sequence>
<feature type="transmembrane region" description="Helical" evidence="1">
    <location>
        <begin position="165"/>
        <end position="189"/>
    </location>
</feature>
<keyword evidence="1" id="KW-1133">Transmembrane helix</keyword>
<keyword evidence="3" id="KW-1185">Reference proteome</keyword>
<accession>A0A1F2PBJ6</accession>
<dbReference type="InterPro" id="IPR009577">
    <property type="entry name" value="Sm_multidrug_ex"/>
</dbReference>
<feature type="transmembrane region" description="Helical" evidence="1">
    <location>
        <begin position="15"/>
        <end position="37"/>
    </location>
</feature>
<name>A0A1F2PBJ6_9EURY</name>
<gene>
    <name evidence="2" type="ORF">SCAL_000284</name>
</gene>
<dbReference type="Pfam" id="PF06695">
    <property type="entry name" value="Sm_multidrug_ex"/>
    <property type="match status" value="1"/>
</dbReference>
<feature type="transmembrane region" description="Helical" evidence="1">
    <location>
        <begin position="77"/>
        <end position="96"/>
    </location>
</feature>